<accession>A0A1M6SJR7</accession>
<dbReference type="InterPro" id="IPR025857">
    <property type="entry name" value="MacB_PCD"/>
</dbReference>
<dbReference type="Proteomes" id="UP000184474">
    <property type="component" value="Unassembled WGS sequence"/>
</dbReference>
<evidence type="ECO:0000259" key="8">
    <source>
        <dbReference type="Pfam" id="PF02687"/>
    </source>
</evidence>
<evidence type="ECO:0000256" key="3">
    <source>
        <dbReference type="ARBA" id="ARBA00022475"/>
    </source>
</evidence>
<evidence type="ECO:0000256" key="7">
    <source>
        <dbReference type="SAM" id="Phobius"/>
    </source>
</evidence>
<dbReference type="GO" id="GO:0044874">
    <property type="term" value="P:lipoprotein localization to outer membrane"/>
    <property type="evidence" value="ECO:0007669"/>
    <property type="project" value="TreeGrafter"/>
</dbReference>
<feature type="domain" description="ABC3 transporter permease C-terminal" evidence="8">
    <location>
        <begin position="248"/>
        <end position="372"/>
    </location>
</feature>
<evidence type="ECO:0000256" key="4">
    <source>
        <dbReference type="ARBA" id="ARBA00022692"/>
    </source>
</evidence>
<feature type="transmembrane region" description="Helical" evidence="7">
    <location>
        <begin position="292"/>
        <end position="319"/>
    </location>
</feature>
<keyword evidence="5 7" id="KW-1133">Transmembrane helix</keyword>
<evidence type="ECO:0000313" key="10">
    <source>
        <dbReference type="EMBL" id="SHK44839.1"/>
    </source>
</evidence>
<organism evidence="10 11">
    <name type="scientific">Reichenbachiella agariperforans</name>
    <dbReference type="NCBI Taxonomy" id="156994"/>
    <lineage>
        <taxon>Bacteria</taxon>
        <taxon>Pseudomonadati</taxon>
        <taxon>Bacteroidota</taxon>
        <taxon>Cytophagia</taxon>
        <taxon>Cytophagales</taxon>
        <taxon>Reichenbachiellaceae</taxon>
        <taxon>Reichenbachiella</taxon>
    </lineage>
</organism>
<dbReference type="GO" id="GO:0098797">
    <property type="term" value="C:plasma membrane protein complex"/>
    <property type="evidence" value="ECO:0007669"/>
    <property type="project" value="TreeGrafter"/>
</dbReference>
<feature type="domain" description="MacB-like periplasmic core" evidence="9">
    <location>
        <begin position="2"/>
        <end position="212"/>
    </location>
</feature>
<keyword evidence="4 7" id="KW-0812">Transmembrane</keyword>
<evidence type="ECO:0000256" key="1">
    <source>
        <dbReference type="ARBA" id="ARBA00004651"/>
    </source>
</evidence>
<feature type="transmembrane region" description="Helical" evidence="7">
    <location>
        <begin position="248"/>
        <end position="271"/>
    </location>
</feature>
<proteinExistence type="inferred from homology"/>
<dbReference type="Pfam" id="PF12704">
    <property type="entry name" value="MacB_PCD"/>
    <property type="match status" value="1"/>
</dbReference>
<dbReference type="AlphaFoldDB" id="A0A1M6SJR7"/>
<evidence type="ECO:0000313" key="11">
    <source>
        <dbReference type="Proteomes" id="UP000184474"/>
    </source>
</evidence>
<reference evidence="11" key="1">
    <citation type="submission" date="2016-11" db="EMBL/GenBank/DDBJ databases">
        <authorList>
            <person name="Varghese N."/>
            <person name="Submissions S."/>
        </authorList>
    </citation>
    <scope>NUCLEOTIDE SEQUENCE [LARGE SCALE GENOMIC DNA]</scope>
    <source>
        <strain evidence="11">DSM 26134</strain>
    </source>
</reference>
<keyword evidence="6 7" id="KW-0472">Membrane</keyword>
<evidence type="ECO:0000256" key="6">
    <source>
        <dbReference type="ARBA" id="ARBA00023136"/>
    </source>
</evidence>
<dbReference type="Pfam" id="PF02687">
    <property type="entry name" value="FtsX"/>
    <property type="match status" value="1"/>
</dbReference>
<keyword evidence="10" id="KW-0449">Lipoprotein</keyword>
<dbReference type="STRING" id="156994.SAMN04488028_10542"/>
<comment type="similarity">
    <text evidence="2">Belongs to the ABC-4 integral membrane protein family. LolC/E subfamily.</text>
</comment>
<protein>
    <submittedName>
        <fullName evidence="10">Lipoprotein-releasing system permease protein</fullName>
    </submittedName>
</protein>
<comment type="subcellular location">
    <subcellularLocation>
        <location evidence="1">Cell membrane</location>
        <topology evidence="1">Multi-pass membrane protein</topology>
    </subcellularLocation>
</comment>
<name>A0A1M6SJR7_REIAG</name>
<sequence>MAVVSIALGLSAMILAYFILGGFQQTVKDKIYNFKGHLEITKYTLGSALGDHHISTGAHFFNDLEQYEFIDHIQSFAHKAGMLRTEEEVEGVLLRGVSRDFDTLRFQENMTEGRFIAYSDSEYSKEVVLSARIARKLKLEVGDDATIYFVQNPPKFRRVQIVGLYETGLEEIDKTMVLGDIGMVQRLNNWPDTLVGGVEVFVKDGYDLEIAENTLFENVDAHLYVDKVRDKYAQIFDWLDLLNQNVSVFLILILIVACFNMISILLILIMERTYMIGVFQALGAGKRQIKKIFMYNGMLLVIKGMSLGNAIALLLAFLQDQFHLIPLDPVSYYMHFVPIFWDFKALLLLNVLTFFVVLLALRIPLAVITRVKPVTALKFD</sequence>
<evidence type="ECO:0000256" key="2">
    <source>
        <dbReference type="ARBA" id="ARBA00005236"/>
    </source>
</evidence>
<dbReference type="InterPro" id="IPR051447">
    <property type="entry name" value="Lipoprotein-release_system"/>
</dbReference>
<evidence type="ECO:0000259" key="9">
    <source>
        <dbReference type="Pfam" id="PF12704"/>
    </source>
</evidence>
<dbReference type="EMBL" id="FRAA01000005">
    <property type="protein sequence ID" value="SHK44839.1"/>
    <property type="molecule type" value="Genomic_DNA"/>
</dbReference>
<feature type="transmembrane region" description="Helical" evidence="7">
    <location>
        <begin position="339"/>
        <end position="361"/>
    </location>
</feature>
<dbReference type="PANTHER" id="PTHR30489:SF0">
    <property type="entry name" value="LIPOPROTEIN-RELEASING SYSTEM TRANSMEMBRANE PROTEIN LOLE"/>
    <property type="match status" value="1"/>
</dbReference>
<evidence type="ECO:0000256" key="5">
    <source>
        <dbReference type="ARBA" id="ARBA00022989"/>
    </source>
</evidence>
<dbReference type="PANTHER" id="PTHR30489">
    <property type="entry name" value="LIPOPROTEIN-RELEASING SYSTEM TRANSMEMBRANE PROTEIN LOLE"/>
    <property type="match status" value="1"/>
</dbReference>
<keyword evidence="11" id="KW-1185">Reference proteome</keyword>
<keyword evidence="3" id="KW-1003">Cell membrane</keyword>
<gene>
    <name evidence="10" type="ORF">SAMN04488028_10542</name>
</gene>
<dbReference type="InterPro" id="IPR003838">
    <property type="entry name" value="ABC3_permease_C"/>
</dbReference>